<reference evidence="2" key="1">
    <citation type="submission" date="2016-07" db="EMBL/GenBank/DDBJ databases">
        <authorList>
            <person name="Bretaudeau A."/>
        </authorList>
    </citation>
    <scope>NUCLEOTIDE SEQUENCE</scope>
    <source>
        <strain evidence="2">Rice</strain>
        <tissue evidence="2">Whole body</tissue>
    </source>
</reference>
<gene>
    <name evidence="2" type="ORF">SFRICE_014763</name>
</gene>
<organism evidence="2">
    <name type="scientific">Spodoptera frugiperda</name>
    <name type="common">Fall armyworm</name>
    <dbReference type="NCBI Taxonomy" id="7108"/>
    <lineage>
        <taxon>Eukaryota</taxon>
        <taxon>Metazoa</taxon>
        <taxon>Ecdysozoa</taxon>
        <taxon>Arthropoda</taxon>
        <taxon>Hexapoda</taxon>
        <taxon>Insecta</taxon>
        <taxon>Pterygota</taxon>
        <taxon>Neoptera</taxon>
        <taxon>Endopterygota</taxon>
        <taxon>Lepidoptera</taxon>
        <taxon>Glossata</taxon>
        <taxon>Ditrysia</taxon>
        <taxon>Noctuoidea</taxon>
        <taxon>Noctuidae</taxon>
        <taxon>Amphipyrinae</taxon>
        <taxon>Spodoptera</taxon>
    </lineage>
</organism>
<evidence type="ECO:0000256" key="1">
    <source>
        <dbReference type="SAM" id="MobiDB-lite"/>
    </source>
</evidence>
<accession>A0A2H1VFI6</accession>
<proteinExistence type="predicted"/>
<feature type="region of interest" description="Disordered" evidence="1">
    <location>
        <begin position="142"/>
        <end position="161"/>
    </location>
</feature>
<dbReference type="EMBL" id="ODYU01002276">
    <property type="protein sequence ID" value="SOQ39541.1"/>
    <property type="molecule type" value="Genomic_DNA"/>
</dbReference>
<protein>
    <submittedName>
        <fullName evidence="2">SFRICE_014763</fullName>
    </submittedName>
</protein>
<name>A0A2H1VFI6_SPOFR</name>
<evidence type="ECO:0000313" key="2">
    <source>
        <dbReference type="EMBL" id="SOQ39541.1"/>
    </source>
</evidence>
<dbReference type="AlphaFoldDB" id="A0A2H1VFI6"/>
<sequence length="258" mass="28660">MNDCLGSRNETSQKMLLEEKKKKTIVSTSLGEFHNGRKCSCRANGLVFDSRVGQSITELYRFLEKKHKSSLELRPFGGCATGCRVTCSGFDSRTEQHLCDPQVVVSGLSVMCNGTNMFKCTHDTGENANRDYLSGAADNVKGYRGSGSKQKKERGASPSSTTYKWSRLTKGLFSHGEGLNIKHHACSMGVGDFNLIISHQHKQQPRESTTGLWVSSTTEGLVEQQTDTDRREIKRRNNGFTYCPSHEGETPSNFLTPY</sequence>